<feature type="compositionally biased region" description="Low complexity" evidence="2">
    <location>
        <begin position="539"/>
        <end position="555"/>
    </location>
</feature>
<dbReference type="PANTHER" id="PTHR21563:SF3">
    <property type="entry name" value="ZINC FINGER C3H1 DOMAIN-CONTAINING PROTEIN"/>
    <property type="match status" value="1"/>
</dbReference>
<dbReference type="Proteomes" id="UP001166286">
    <property type="component" value="Unassembled WGS sequence"/>
</dbReference>
<dbReference type="InterPro" id="IPR039278">
    <property type="entry name" value="Red1"/>
</dbReference>
<feature type="compositionally biased region" description="Polar residues" evidence="2">
    <location>
        <begin position="581"/>
        <end position="592"/>
    </location>
</feature>
<feature type="compositionally biased region" description="Polar residues" evidence="2">
    <location>
        <begin position="1095"/>
        <end position="1104"/>
    </location>
</feature>
<feature type="compositionally biased region" description="Polar residues" evidence="2">
    <location>
        <begin position="707"/>
        <end position="719"/>
    </location>
</feature>
<feature type="compositionally biased region" description="Basic and acidic residues" evidence="2">
    <location>
        <begin position="752"/>
        <end position="778"/>
    </location>
</feature>
<dbReference type="GO" id="GO:0000178">
    <property type="term" value="C:exosome (RNase complex)"/>
    <property type="evidence" value="ECO:0007669"/>
    <property type="project" value="TreeGrafter"/>
</dbReference>
<evidence type="ECO:0000313" key="4">
    <source>
        <dbReference type="EMBL" id="KAK0513426.1"/>
    </source>
</evidence>
<feature type="compositionally biased region" description="Polar residues" evidence="2">
    <location>
        <begin position="471"/>
        <end position="480"/>
    </location>
</feature>
<name>A0AA39R4Q7_9LECA</name>
<feature type="region of interest" description="Disordered" evidence="2">
    <location>
        <begin position="879"/>
        <end position="912"/>
    </location>
</feature>
<feature type="compositionally biased region" description="Polar residues" evidence="2">
    <location>
        <begin position="189"/>
        <end position="204"/>
    </location>
</feature>
<dbReference type="PANTHER" id="PTHR21563">
    <property type="entry name" value="ZINC FINGER C3H1 DOMAIN-CONTAINING PROTEIN"/>
    <property type="match status" value="1"/>
</dbReference>
<feature type="compositionally biased region" description="Basic and acidic residues" evidence="2">
    <location>
        <begin position="894"/>
        <end position="912"/>
    </location>
</feature>
<dbReference type="Pfam" id="PF10650">
    <property type="entry name" value="zf-C3H1"/>
    <property type="match status" value="1"/>
</dbReference>
<feature type="compositionally biased region" description="Acidic residues" evidence="2">
    <location>
        <begin position="1240"/>
        <end position="1249"/>
    </location>
</feature>
<feature type="compositionally biased region" description="Basic and acidic residues" evidence="2">
    <location>
        <begin position="481"/>
        <end position="516"/>
    </location>
</feature>
<feature type="compositionally biased region" description="Acidic residues" evidence="2">
    <location>
        <begin position="679"/>
        <end position="695"/>
    </location>
</feature>
<evidence type="ECO:0000313" key="5">
    <source>
        <dbReference type="Proteomes" id="UP001166286"/>
    </source>
</evidence>
<comment type="caution">
    <text evidence="4">The sequence shown here is derived from an EMBL/GenBank/DDBJ whole genome shotgun (WGS) entry which is preliminary data.</text>
</comment>
<dbReference type="EMBL" id="JAFEKC020000008">
    <property type="protein sequence ID" value="KAK0513426.1"/>
    <property type="molecule type" value="Genomic_DNA"/>
</dbReference>
<feature type="region of interest" description="Disordered" evidence="2">
    <location>
        <begin position="443"/>
        <end position="592"/>
    </location>
</feature>
<feature type="compositionally biased region" description="Polar residues" evidence="2">
    <location>
        <begin position="829"/>
        <end position="842"/>
    </location>
</feature>
<evidence type="ECO:0000256" key="2">
    <source>
        <dbReference type="SAM" id="MobiDB-lite"/>
    </source>
</evidence>
<accession>A0AA39R4Q7</accession>
<feature type="compositionally biased region" description="Acidic residues" evidence="2">
    <location>
        <begin position="1110"/>
        <end position="1124"/>
    </location>
</feature>
<dbReference type="GO" id="GO:0005634">
    <property type="term" value="C:nucleus"/>
    <property type="evidence" value="ECO:0007669"/>
    <property type="project" value="TreeGrafter"/>
</dbReference>
<feature type="coiled-coil region" evidence="1">
    <location>
        <begin position="954"/>
        <end position="1026"/>
    </location>
</feature>
<feature type="compositionally biased region" description="Basic and acidic residues" evidence="2">
    <location>
        <begin position="267"/>
        <end position="282"/>
    </location>
</feature>
<feature type="compositionally biased region" description="Low complexity" evidence="2">
    <location>
        <begin position="443"/>
        <end position="454"/>
    </location>
</feature>
<protein>
    <recommendedName>
        <fullName evidence="3">Putative zinc-finger domain-containing protein</fullName>
    </recommendedName>
</protein>
<feature type="compositionally biased region" description="Acidic residues" evidence="2">
    <location>
        <begin position="165"/>
        <end position="175"/>
    </location>
</feature>
<feature type="region of interest" description="Disordered" evidence="2">
    <location>
        <begin position="632"/>
        <end position="863"/>
    </location>
</feature>
<feature type="domain" description="Putative zinc-finger" evidence="3">
    <location>
        <begin position="1367"/>
        <end position="1387"/>
    </location>
</feature>
<feature type="region of interest" description="Disordered" evidence="2">
    <location>
        <begin position="1040"/>
        <end position="1300"/>
    </location>
</feature>
<dbReference type="InterPro" id="IPR019607">
    <property type="entry name" value="Putative_zinc-finger_domain"/>
</dbReference>
<keyword evidence="5" id="KW-1185">Reference proteome</keyword>
<feature type="compositionally biased region" description="Polar residues" evidence="2">
    <location>
        <begin position="785"/>
        <end position="810"/>
    </location>
</feature>
<feature type="compositionally biased region" description="Polar residues" evidence="2">
    <location>
        <begin position="1205"/>
        <end position="1225"/>
    </location>
</feature>
<feature type="compositionally biased region" description="Polar residues" evidence="2">
    <location>
        <begin position="402"/>
        <end position="420"/>
    </location>
</feature>
<keyword evidence="1" id="KW-0175">Coiled coil</keyword>
<feature type="compositionally biased region" description="Polar residues" evidence="2">
    <location>
        <begin position="1256"/>
        <end position="1272"/>
    </location>
</feature>
<feature type="compositionally biased region" description="Basic and acidic residues" evidence="2">
    <location>
        <begin position="1186"/>
        <end position="1201"/>
    </location>
</feature>
<feature type="compositionally biased region" description="Polar residues" evidence="2">
    <location>
        <begin position="128"/>
        <end position="140"/>
    </location>
</feature>
<organism evidence="4 5">
    <name type="scientific">Cladonia borealis</name>
    <dbReference type="NCBI Taxonomy" id="184061"/>
    <lineage>
        <taxon>Eukaryota</taxon>
        <taxon>Fungi</taxon>
        <taxon>Dikarya</taxon>
        <taxon>Ascomycota</taxon>
        <taxon>Pezizomycotina</taxon>
        <taxon>Lecanoromycetes</taxon>
        <taxon>OSLEUM clade</taxon>
        <taxon>Lecanoromycetidae</taxon>
        <taxon>Lecanorales</taxon>
        <taxon>Lecanorineae</taxon>
        <taxon>Cladoniaceae</taxon>
        <taxon>Cladonia</taxon>
    </lineage>
</organism>
<feature type="compositionally biased region" description="Polar residues" evidence="2">
    <location>
        <begin position="235"/>
        <end position="266"/>
    </location>
</feature>
<feature type="region of interest" description="Disordered" evidence="2">
    <location>
        <begin position="112"/>
        <end position="282"/>
    </location>
</feature>
<reference evidence="4" key="1">
    <citation type="submission" date="2023-03" db="EMBL/GenBank/DDBJ databases">
        <title>Complete genome of Cladonia borealis.</title>
        <authorList>
            <person name="Park H."/>
        </authorList>
    </citation>
    <scope>NUCLEOTIDE SEQUENCE</scope>
    <source>
        <strain evidence="4">ANT050790</strain>
    </source>
</reference>
<sequence length="1458" mass="159235">MANYPPPPYGPPFNTNSHIAPPVAAYNTGMHQHSYQQRGQAPYYYGQSQPNGQPPTPHVNSYSYHVNGHGTPPVAGHPMNPTNFVGYGNQVYHSAIPPPPYPPAQIPSGVPSYVSHPAPQLPPFPNNAYHSTPITPTPTDAQEVVKPQKTDVESLNHSTPHNTELEDGEVNDGESDTLAHSPEADKMGSSFSQDPQGSNDNADPSTAAFGSRNFSGSQHEDPPMNRVSRVAPAEQRSSSSPFTHQASNQNSTAHTSRVVTSEQTSAEDVRMDTSQDGALKESEDTNVLEAKLEEAKQALRDLHLQGFNFSKIVERGLNPVVLRKLYADVGIPITQDTPMLEPPRTEPSVVSGHTPRLPIPAKVPANNVDQQPVPVLQLKENVSPTSKTSITTTKEEKVPSAGSASISKSTKPSVTNQSGKVTGIKASDPKGVDRKEYIARLAAAKASVSSKVASTPTSESPIQVIVPRTPPTSTTNQSHQEPIKDKAQDPEVEAKRKAQTDLARQKIEALKRRETIQQESQTPKSNEADYQDQDSLAGPQQASSFAAPAPMPQSSIPSRQGSYFSPVTQKPPFSIPGLFMTSDTSQSTPQPIASQAVDIAPQRDIYPALGPEPQYPISQAPSIPSRTIITGASTAPAINPTPPATSRKRQKAADFIDSPSTRIKRPLGQQEDSIVIIDISEDDLSSVSDDDDDINMEQAEHTLGPYKTSNNGQIGSGKQKSIGDLPPLSDLPPRKKSMVMTPPAPQTPGQTKDPEQLKSKEMAIELMRRKIAELEQRNHAKRNTSRAQSPGTTSQVPVSSPLREQSQSRNDSTKALAEIVKAKPDTEGLDSTRQSSSTSTEAIDSATEERLTSEQHLSGLELARAEAEHSVAVETILASERDRQLQEEALQASQREEGLSRARELTRDHDINGQDIEQIRFKSIEQQESPGPIQAAQEIETSEIGTRDAVVLSQQGERLQLQEANQRRQQAEHQKLLDEQQRLRKAEIEAGLPILDATVERTKQRIESLRKEMIELEKEIQKGVEGRRNLMEELHDLSQAVGTPQSAIDEIGKPPSSLAIESQQMSEKEGEKVLSKSVPYAGTSYDPSSRPDAETITTGQENLTASAEVAAEELSEGELEEDVMDISRSDADEGEISENSPEQMVVDQDKQNLVDDQESYEPSSDIITARHAEPDVDTAQPGSNSRRTDNHALDIVSDRPMGDTSVKTTTEEPNSSEDFPSSGNTQDEEESQYPNFSMADDSDPDDYEPPEPGSLGENSALQPISANSSHASFSAPGLDQDNTEVDHYPEPLSGPHNHLTLSDAAAKTDPQEHPAEETNHQVGHFVPYESPLKQFKSYRYHPEYLNEVSQGFRSLTYSHAINPEIPICRYELGGVCNDNSCQSQHFRSVALNDDKILLELGARPEGLSPQEQDNYTTGLRNIIQDIRNRRIRDLNTVASEITAYRTKFIGDNTKILPL</sequence>
<proteinExistence type="predicted"/>
<evidence type="ECO:0000256" key="1">
    <source>
        <dbReference type="SAM" id="Coils"/>
    </source>
</evidence>
<gene>
    <name evidence="4" type="ORF">JMJ35_004412</name>
</gene>
<feature type="region of interest" description="Disordered" evidence="2">
    <location>
        <begin position="362"/>
        <end position="428"/>
    </location>
</feature>
<feature type="compositionally biased region" description="Polar residues" evidence="2">
    <location>
        <begin position="556"/>
        <end position="568"/>
    </location>
</feature>
<evidence type="ECO:0000259" key="3">
    <source>
        <dbReference type="Pfam" id="PF10650"/>
    </source>
</evidence>